<feature type="chain" id="PRO_5045861913" evidence="1">
    <location>
        <begin position="20"/>
        <end position="240"/>
    </location>
</feature>
<evidence type="ECO:0000313" key="2">
    <source>
        <dbReference type="Proteomes" id="UP001652626"/>
    </source>
</evidence>
<keyword evidence="1" id="KW-0732">Signal</keyword>
<evidence type="ECO:0000313" key="3">
    <source>
        <dbReference type="RefSeq" id="XP_064072456.1"/>
    </source>
</evidence>
<accession>A0ABM4AMC7</accession>
<dbReference type="GeneID" id="113401499"/>
<sequence>MVARLAFIALCVCATFARAAQPAARILIDTSGYHGTTVRPQRSDIARWSTSELVEDLRNTKSDALLLYTEYTSYAAADLNEFLKNISSLTQDTIKNMENRVLDRASRACRDEFEKHIRKVIFDSHRAASFNGENHHKFFLGHMIVFRMHLNKSEDYIRRCERITRGCGVQCENSPKIIRWKRIAICELNRVKEDVLHSRRFYKDLLLHSRRKLKCLRRLAQLRAKSAVQALEQCVCHTSC</sequence>
<name>A0ABM4AMC7_VANTA</name>
<proteinExistence type="predicted"/>
<reference evidence="3" key="1">
    <citation type="submission" date="2025-08" db="UniProtKB">
        <authorList>
            <consortium name="RefSeq"/>
        </authorList>
    </citation>
    <scope>IDENTIFICATION</scope>
    <source>
        <tissue evidence="3">Whole body</tissue>
    </source>
</reference>
<gene>
    <name evidence="3" type="primary">LOC113401499</name>
</gene>
<dbReference type="Proteomes" id="UP001652626">
    <property type="component" value="Chromosome 12"/>
</dbReference>
<evidence type="ECO:0000256" key="1">
    <source>
        <dbReference type="SAM" id="SignalP"/>
    </source>
</evidence>
<keyword evidence="2" id="KW-1185">Reference proteome</keyword>
<organism evidence="2 3">
    <name type="scientific">Vanessa tameamea</name>
    <name type="common">Kamehameha butterfly</name>
    <dbReference type="NCBI Taxonomy" id="334116"/>
    <lineage>
        <taxon>Eukaryota</taxon>
        <taxon>Metazoa</taxon>
        <taxon>Ecdysozoa</taxon>
        <taxon>Arthropoda</taxon>
        <taxon>Hexapoda</taxon>
        <taxon>Insecta</taxon>
        <taxon>Pterygota</taxon>
        <taxon>Neoptera</taxon>
        <taxon>Endopterygota</taxon>
        <taxon>Lepidoptera</taxon>
        <taxon>Glossata</taxon>
        <taxon>Ditrysia</taxon>
        <taxon>Papilionoidea</taxon>
        <taxon>Nymphalidae</taxon>
        <taxon>Nymphalinae</taxon>
        <taxon>Vanessa</taxon>
    </lineage>
</organism>
<protein>
    <submittedName>
        <fullName evidence="3">Uncharacterized protein LOC113401499 isoform X1</fullName>
    </submittedName>
</protein>
<feature type="signal peptide" evidence="1">
    <location>
        <begin position="1"/>
        <end position="19"/>
    </location>
</feature>
<dbReference type="RefSeq" id="XP_064072456.1">
    <property type="nucleotide sequence ID" value="XM_064216386.1"/>
</dbReference>